<evidence type="ECO:0000259" key="2">
    <source>
        <dbReference type="PROSITE" id="PS51468"/>
    </source>
</evidence>
<evidence type="ECO:0000313" key="3">
    <source>
        <dbReference type="EMBL" id="KAK5695796.1"/>
    </source>
</evidence>
<accession>A0AAN7VNW0</accession>
<organism evidence="3 4">
    <name type="scientific">Elasticomyces elasticus</name>
    <dbReference type="NCBI Taxonomy" id="574655"/>
    <lineage>
        <taxon>Eukaryota</taxon>
        <taxon>Fungi</taxon>
        <taxon>Dikarya</taxon>
        <taxon>Ascomycota</taxon>
        <taxon>Pezizomycotina</taxon>
        <taxon>Dothideomycetes</taxon>
        <taxon>Dothideomycetidae</taxon>
        <taxon>Mycosphaerellales</taxon>
        <taxon>Teratosphaeriaceae</taxon>
        <taxon>Elasticomyces</taxon>
    </lineage>
</organism>
<evidence type="ECO:0000259" key="1">
    <source>
        <dbReference type="PROSITE" id="PS50234"/>
    </source>
</evidence>
<dbReference type="Pfam" id="PF13768">
    <property type="entry name" value="VWA_3"/>
    <property type="match status" value="1"/>
</dbReference>
<feature type="domain" description="VWFA" evidence="1">
    <location>
        <begin position="294"/>
        <end position="468"/>
    </location>
</feature>
<dbReference type="AlphaFoldDB" id="A0AAN7VNW0"/>
<dbReference type="PANTHER" id="PTHR45737:SF6">
    <property type="entry name" value="VON WILLEBRAND FACTOR A DOMAIN-CONTAINING PROTEIN 5A"/>
    <property type="match status" value="1"/>
</dbReference>
<dbReference type="PANTHER" id="PTHR45737">
    <property type="entry name" value="VON WILLEBRAND FACTOR A DOMAIN-CONTAINING PROTEIN 5A"/>
    <property type="match status" value="1"/>
</dbReference>
<dbReference type="Pfam" id="PF08487">
    <property type="entry name" value="VIT"/>
    <property type="match status" value="1"/>
</dbReference>
<dbReference type="PROSITE" id="PS51468">
    <property type="entry name" value="VIT"/>
    <property type="match status" value="1"/>
</dbReference>
<evidence type="ECO:0008006" key="5">
    <source>
        <dbReference type="Google" id="ProtNLM"/>
    </source>
</evidence>
<dbReference type="PROSITE" id="PS50234">
    <property type="entry name" value="VWFA"/>
    <property type="match status" value="1"/>
</dbReference>
<dbReference type="EMBL" id="JAVRQU010000013">
    <property type="protein sequence ID" value="KAK5695796.1"/>
    <property type="molecule type" value="Genomic_DNA"/>
</dbReference>
<reference evidence="3" key="1">
    <citation type="submission" date="2023-08" db="EMBL/GenBank/DDBJ databases">
        <title>Black Yeasts Isolated from many extreme environments.</title>
        <authorList>
            <person name="Coleine C."/>
            <person name="Stajich J.E."/>
            <person name="Selbmann L."/>
        </authorList>
    </citation>
    <scope>NUCLEOTIDE SEQUENCE</scope>
    <source>
        <strain evidence="3">CCFEE 5810</strain>
    </source>
</reference>
<sequence>MFRNSSSAGSRSNHICGCYFEGPASRVWDISRCYLPQVKLASHTTISPLCFTTILTQTFHNPNTEAIAEARYVFPLYDGVAVNGYTIRYADKVLKGVVKQKDDAKQEYKEAIDRGETAGLLESLPAGIFGVTLGNVPAGDAIVVEITYCGELKHDAAIDGLRYTLPTSIAPRYGDYPGQVLSSNTQTNGGISITVDIDMVSSAIRKVQSPSHPIAVSSGSISTSASTDIFKPHQSSATLTLGTTELAQDFVLQLLADDLNKPRAVIETHPTLPNQRAIMATLVPNFVLESAQPEIVFIADQSGSMQGTKNTALVKALHVFLKSLPLGVKFNICAFGNNYDYLWPKSQAYNAENLQRAVECVSSFSASYGGTEILRPIKAAFEQRLGDMPLEVMLLTDGEVWGEQSIFSYVNEQIRDKKVDARVFALGIGNGVSHALVEGVARAGRGFAQFVTPEEEMNGLDWKVVRMLKGALYAHTWDYELEVVYAKDENLMSVLEKQEAPLTAATDDDDDFELVEKFNSDLHLDEEARTPPVDETVEDKPAKSFFDTSLDLSKPEAQGKVDRYTHLPHIDLPALLQAPSELPPLFPFSRTTVYMMLGPEASQQQVSAIVLRAKSVGGPLELNIPVEELETNNGVATVHQLAARKAIQDLEEGRGWLKTAHIGSGNGKSVEAQYGGRYDELVEREAVRFGVQFQVAGKWTSFVAVKAGSKEATRSSETVTARSTDAREVSAAGGHLHSIAASLQQRGERLDSLQGNVHIDRAVYSARRQSSSGGILCRLMSSGPPKTAIPAVAASGQTGGLFSGVASAASGLFGSRAPSVSNYQPGSLVPQPTGYAASSTSGQFIGGGGLFAARAPPPPPPARRAYGGVTSLPKTSSAGEADSFVPPEYMRASEPTSDVLTSLTFKPSDQVGSDPFPGRISDWVPKNGSPVRAAALCSMGAKRPSEIDPNAAMHTLIGLQTFSGAWLWNDELANVIGVDASVCSDWRTGHSVSSAAKATALALAFLTSRVANQKDVWEMVAKKATTWLMKEMQGNEKEVARVMDEAGRRFKVKDENDW</sequence>
<dbReference type="SUPFAM" id="SSF53300">
    <property type="entry name" value="vWA-like"/>
    <property type="match status" value="1"/>
</dbReference>
<comment type="caution">
    <text evidence="3">The sequence shown here is derived from an EMBL/GenBank/DDBJ whole genome shotgun (WGS) entry which is preliminary data.</text>
</comment>
<dbReference type="InterPro" id="IPR036465">
    <property type="entry name" value="vWFA_dom_sf"/>
</dbReference>
<name>A0AAN7VNW0_9PEZI</name>
<evidence type="ECO:0000313" key="4">
    <source>
        <dbReference type="Proteomes" id="UP001310594"/>
    </source>
</evidence>
<proteinExistence type="predicted"/>
<dbReference type="Proteomes" id="UP001310594">
    <property type="component" value="Unassembled WGS sequence"/>
</dbReference>
<gene>
    <name evidence="3" type="ORF">LTR97_008216</name>
</gene>
<feature type="domain" description="VIT" evidence="2">
    <location>
        <begin position="21"/>
        <end position="150"/>
    </location>
</feature>
<dbReference type="InterPro" id="IPR013694">
    <property type="entry name" value="VIT"/>
</dbReference>
<dbReference type="SMART" id="SM00327">
    <property type="entry name" value="VWA"/>
    <property type="match status" value="1"/>
</dbReference>
<dbReference type="SMART" id="SM00609">
    <property type="entry name" value="VIT"/>
    <property type="match status" value="1"/>
</dbReference>
<dbReference type="Gene3D" id="3.40.50.410">
    <property type="entry name" value="von Willebrand factor, type A domain"/>
    <property type="match status" value="1"/>
</dbReference>
<dbReference type="InterPro" id="IPR002035">
    <property type="entry name" value="VWF_A"/>
</dbReference>
<protein>
    <recommendedName>
        <fullName evidence="5">VIT domain-containing protein</fullName>
    </recommendedName>
</protein>